<dbReference type="RefSeq" id="WP_256130714.1">
    <property type="nucleotide sequence ID" value="NZ_JANFXK010000001.1"/>
</dbReference>
<dbReference type="EMBL" id="JANFXK010000001">
    <property type="protein sequence ID" value="MCQ4635532.1"/>
    <property type="molecule type" value="Genomic_DNA"/>
</dbReference>
<feature type="transmembrane region" description="Helical" evidence="1">
    <location>
        <begin position="160"/>
        <end position="177"/>
    </location>
</feature>
<keyword evidence="4" id="KW-1185">Reference proteome</keyword>
<keyword evidence="1" id="KW-0812">Transmembrane</keyword>
<dbReference type="InterPro" id="IPR036938">
    <property type="entry name" value="PAP2/HPO_sf"/>
</dbReference>
<keyword evidence="1" id="KW-1133">Transmembrane helix</keyword>
<dbReference type="InterPro" id="IPR026841">
    <property type="entry name" value="Aur1/Ipt1"/>
</dbReference>
<proteinExistence type="predicted"/>
<keyword evidence="1" id="KW-0472">Membrane</keyword>
<evidence type="ECO:0000256" key="1">
    <source>
        <dbReference type="SAM" id="Phobius"/>
    </source>
</evidence>
<dbReference type="SUPFAM" id="SSF48317">
    <property type="entry name" value="Acid phosphatase/Vanadium-dependent haloperoxidase"/>
    <property type="match status" value="1"/>
</dbReference>
<feature type="transmembrane region" description="Helical" evidence="1">
    <location>
        <begin position="12"/>
        <end position="30"/>
    </location>
</feature>
<organism evidence="3 4">
    <name type="scientific">Anaerovorax odorimutans</name>
    <dbReference type="NCBI Taxonomy" id="109327"/>
    <lineage>
        <taxon>Bacteria</taxon>
        <taxon>Bacillati</taxon>
        <taxon>Bacillota</taxon>
        <taxon>Clostridia</taxon>
        <taxon>Peptostreptococcales</taxon>
        <taxon>Anaerovoracaceae</taxon>
        <taxon>Anaerovorax</taxon>
    </lineage>
</organism>
<comment type="caution">
    <text evidence="3">The sequence shown here is derived from an EMBL/GenBank/DDBJ whole genome shotgun (WGS) entry which is preliminary data.</text>
</comment>
<evidence type="ECO:0000259" key="2">
    <source>
        <dbReference type="Pfam" id="PF14378"/>
    </source>
</evidence>
<evidence type="ECO:0000313" key="4">
    <source>
        <dbReference type="Proteomes" id="UP001524502"/>
    </source>
</evidence>
<name>A0ABT1RK26_9FIRM</name>
<dbReference type="Proteomes" id="UP001524502">
    <property type="component" value="Unassembled WGS sequence"/>
</dbReference>
<gene>
    <name evidence="3" type="ORF">NE619_02220</name>
</gene>
<feature type="transmembrane region" description="Helical" evidence="1">
    <location>
        <begin position="183"/>
        <end position="200"/>
    </location>
</feature>
<evidence type="ECO:0000313" key="3">
    <source>
        <dbReference type="EMBL" id="MCQ4635532.1"/>
    </source>
</evidence>
<accession>A0ABT1RK26</accession>
<feature type="domain" description="Inositolphosphotransferase Aur1/Ipt1" evidence="2">
    <location>
        <begin position="28"/>
        <end position="196"/>
    </location>
</feature>
<protein>
    <submittedName>
        <fullName evidence="3">Phosphatase PAP2 family protein</fullName>
    </submittedName>
</protein>
<dbReference type="Gene3D" id="1.20.144.10">
    <property type="entry name" value="Phosphatidic acid phosphatase type 2/haloperoxidase"/>
    <property type="match status" value="1"/>
</dbReference>
<feature type="transmembrane region" description="Helical" evidence="1">
    <location>
        <begin position="131"/>
        <end position="148"/>
    </location>
</feature>
<feature type="transmembrane region" description="Helical" evidence="1">
    <location>
        <begin position="77"/>
        <end position="98"/>
    </location>
</feature>
<feature type="transmembrane region" description="Helical" evidence="1">
    <location>
        <begin position="50"/>
        <end position="70"/>
    </location>
</feature>
<sequence length="211" mass="24661">MEELFKNKRDLLIFAGILLAYAFYLISVHIPMERHVIHVPLDDMIPFCEIFVIPYIWWYGFISGPLVWFFIKSREDFLDLGIYLLMGMWICSAFFLIYPTSIDFLPQEFPRNNLFTFLIKLLYAADNPANVFPSIHCFESTAICIAIWKSKRWGKFPKPRAVGLASAVLICLSTVFIKQHSVLDLAAGVLLALILYFPVYKINWPYRKRFE</sequence>
<dbReference type="Pfam" id="PF14378">
    <property type="entry name" value="PAP2_3"/>
    <property type="match status" value="1"/>
</dbReference>
<reference evidence="3 4" key="1">
    <citation type="submission" date="2022-06" db="EMBL/GenBank/DDBJ databases">
        <title>Isolation of gut microbiota from human fecal samples.</title>
        <authorList>
            <person name="Pamer E.G."/>
            <person name="Barat B."/>
            <person name="Waligurski E."/>
            <person name="Medina S."/>
            <person name="Paddock L."/>
            <person name="Mostad J."/>
        </authorList>
    </citation>
    <scope>NUCLEOTIDE SEQUENCE [LARGE SCALE GENOMIC DNA]</scope>
    <source>
        <strain evidence="3 4">SL.3.17</strain>
    </source>
</reference>